<evidence type="ECO:0000313" key="1">
    <source>
        <dbReference type="EMBL" id="CRL00151.1"/>
    </source>
</evidence>
<keyword evidence="2" id="KW-1185">Reference proteome</keyword>
<proteinExistence type="predicted"/>
<gene>
    <name evidence="1" type="ORF">CLUMA_CG013427</name>
</gene>
<dbReference type="AlphaFoldDB" id="A0A1J1IIT1"/>
<protein>
    <submittedName>
        <fullName evidence="1">CLUMA_CG013427, isoform A</fullName>
    </submittedName>
</protein>
<organism evidence="1 2">
    <name type="scientific">Clunio marinus</name>
    <dbReference type="NCBI Taxonomy" id="568069"/>
    <lineage>
        <taxon>Eukaryota</taxon>
        <taxon>Metazoa</taxon>
        <taxon>Ecdysozoa</taxon>
        <taxon>Arthropoda</taxon>
        <taxon>Hexapoda</taxon>
        <taxon>Insecta</taxon>
        <taxon>Pterygota</taxon>
        <taxon>Neoptera</taxon>
        <taxon>Endopterygota</taxon>
        <taxon>Diptera</taxon>
        <taxon>Nematocera</taxon>
        <taxon>Chironomoidea</taxon>
        <taxon>Chironomidae</taxon>
        <taxon>Clunio</taxon>
    </lineage>
</organism>
<accession>A0A1J1IIT1</accession>
<name>A0A1J1IIT1_9DIPT</name>
<evidence type="ECO:0000313" key="2">
    <source>
        <dbReference type="Proteomes" id="UP000183832"/>
    </source>
</evidence>
<reference evidence="1 2" key="1">
    <citation type="submission" date="2015-04" db="EMBL/GenBank/DDBJ databases">
        <authorList>
            <person name="Syromyatnikov M.Y."/>
            <person name="Popov V.N."/>
        </authorList>
    </citation>
    <scope>NUCLEOTIDE SEQUENCE [LARGE SCALE GENOMIC DNA]</scope>
</reference>
<dbReference type="Proteomes" id="UP000183832">
    <property type="component" value="Unassembled WGS sequence"/>
</dbReference>
<dbReference type="EMBL" id="CVRI01000054">
    <property type="protein sequence ID" value="CRL00151.1"/>
    <property type="molecule type" value="Genomic_DNA"/>
</dbReference>
<sequence length="90" mass="10832">MPGMSHYVCWCRKLLLQGQLKLMEERYIIKIFDVQYLYKVKPKPNYTEISYEYDIRQFIDQHHFTAAVPSPDEQKEKLISFQFLLSLQIG</sequence>